<evidence type="ECO:0000313" key="2">
    <source>
        <dbReference type="Proteomes" id="UP000004057"/>
    </source>
</evidence>
<evidence type="ECO:0000313" key="1">
    <source>
        <dbReference type="EMBL" id="KAI92367.1"/>
    </source>
</evidence>
<name>A0AAI9T2S0_SPIME</name>
<proteinExistence type="predicted"/>
<dbReference type="RefSeq" id="WP_004028560.1">
    <property type="nucleotide sequence ID" value="NZ_AGBZ02000004.1"/>
</dbReference>
<gene>
    <name evidence="1" type="ORF">SPM_005565</name>
</gene>
<dbReference type="Proteomes" id="UP000004057">
    <property type="component" value="Unassembled WGS sequence"/>
</dbReference>
<organism evidence="1 2">
    <name type="scientific">Spiroplasma melliferum KC3</name>
    <dbReference type="NCBI Taxonomy" id="570509"/>
    <lineage>
        <taxon>Bacteria</taxon>
        <taxon>Bacillati</taxon>
        <taxon>Mycoplasmatota</taxon>
        <taxon>Mollicutes</taxon>
        <taxon>Entomoplasmatales</taxon>
        <taxon>Spiroplasmataceae</taxon>
        <taxon>Spiroplasma</taxon>
    </lineage>
</organism>
<protein>
    <submittedName>
        <fullName evidence="1">Uncharacterized protein</fullName>
    </submittedName>
</protein>
<comment type="caution">
    <text evidence="1">The sequence shown here is derived from an EMBL/GenBank/DDBJ whole genome shotgun (WGS) entry which is preliminary data.</text>
</comment>
<accession>A0AAI9T2S0</accession>
<reference evidence="1 2" key="1">
    <citation type="journal article" date="2012" name="J. Proteome Res.">
        <title>Application of Spiroplasma melliferum proteogenomic profiling for the discovery of virulence factors and pathogenicity mechanisms in host-associated spiroplasmas.</title>
        <authorList>
            <person name="Alexeev D."/>
            <person name="Kostrjukova E."/>
            <person name="Aliper A."/>
            <person name="Popenko A."/>
            <person name="Bazaleev N."/>
            <person name="Tyakht A."/>
            <person name="Selezneva O."/>
            <person name="Akopian T."/>
            <person name="Prichodko E."/>
            <person name="Kondratov I."/>
            <person name="Chukin M."/>
            <person name="Demina I."/>
            <person name="Galyamina M."/>
            <person name="Kamashev D."/>
            <person name="Vanyushkina A."/>
            <person name="Ladygina V."/>
            <person name="Levitskii S."/>
            <person name="Lazarev V."/>
            <person name="Govorun V."/>
        </authorList>
    </citation>
    <scope>NUCLEOTIDE SEQUENCE [LARGE SCALE GENOMIC DNA]</scope>
    <source>
        <strain evidence="1 2">KC3</strain>
    </source>
</reference>
<dbReference type="AlphaFoldDB" id="A0AAI9T2S0"/>
<dbReference type="EMBL" id="AGBZ02000004">
    <property type="protein sequence ID" value="KAI92367.1"/>
    <property type="molecule type" value="Genomic_DNA"/>
</dbReference>
<sequence length="113" mass="13794">MEIKLIEEVERENRIQYEKNKGYKLCDNGYIFHHLIKNYLKVVGCSNNFIKSKVSYISFSCKNKIKFLCKKCYKSFKKESNCVLSIYDEQCYKKPIQINIKDFNYEIEYQWIW</sequence>